<evidence type="ECO:0000313" key="3">
    <source>
        <dbReference type="Proteomes" id="UP000813462"/>
    </source>
</evidence>
<dbReference type="AlphaFoldDB" id="A0A978VEZ6"/>
<name>A0A978VEZ6_ZIZJJ</name>
<evidence type="ECO:0000313" key="2">
    <source>
        <dbReference type="EMBL" id="KAH7528935.1"/>
    </source>
</evidence>
<accession>A0A978VEZ6</accession>
<comment type="caution">
    <text evidence="2">The sequence shown here is derived from an EMBL/GenBank/DDBJ whole genome shotgun (WGS) entry which is preliminary data.</text>
</comment>
<gene>
    <name evidence="2" type="ORF">FEM48_Zijuj05G0130500</name>
</gene>
<feature type="coiled-coil region" evidence="1">
    <location>
        <begin position="307"/>
        <end position="350"/>
    </location>
</feature>
<sequence>MGGGQVCPVDHFIPNEGDKSDPSGDWVTFVPPSSLRSISSRPLRSIVDLASPSPSKHRRSRITIPFEASGRRKKLDFGGKLPFEAFLAGEFIFCCILPLFHRSAIITWSIQRLDSKKNCLRLKKRWGQMKSMQTQPLALMGLPILQAVYMLRNMIHPAAMKLRVLRELEENQRQMMGELQNLRNEHSTCIYTISATKAEMETMNQDMNKQIIKFFEEKHDLDSLNKDLERRAATAKAALKRARLNYSIAVDQLQKDLELLSSQVLSMYETNENLIKQAFSESSLPSFPEYEEMAQNQKLDSKESHAARLLQCQNQFHEEKKQNLDADIFLEDLKRSLLLQKGLYQKVEEEVYEVHLLNVYLDVFSKTLQETLLDASADFRLMKDKINKLTQQLELSTESKELLMLKLQDAINEVHNLKEYKNACDTKCNSLALHNQALEANLQNVTHENCLLETAALSQEKEALIMTIKDKKLRNLPSYHWSLMV</sequence>
<keyword evidence="1" id="KW-0175">Coiled coil</keyword>
<proteinExistence type="predicted"/>
<protein>
    <submittedName>
        <fullName evidence="2">Uncharacterized protein</fullName>
    </submittedName>
</protein>
<feature type="coiled-coil region" evidence="1">
    <location>
        <begin position="218"/>
        <end position="245"/>
    </location>
</feature>
<dbReference type="PANTHER" id="PTHR34452">
    <property type="entry name" value="MYOSIN HEAVY CHAIN-RELATED PROTEIN"/>
    <property type="match status" value="1"/>
</dbReference>
<dbReference type="EMBL" id="JAEACU010000005">
    <property type="protein sequence ID" value="KAH7528935.1"/>
    <property type="molecule type" value="Genomic_DNA"/>
</dbReference>
<dbReference type="Proteomes" id="UP000813462">
    <property type="component" value="Unassembled WGS sequence"/>
</dbReference>
<evidence type="ECO:0000256" key="1">
    <source>
        <dbReference type="SAM" id="Coils"/>
    </source>
</evidence>
<organism evidence="2 3">
    <name type="scientific">Ziziphus jujuba var. spinosa</name>
    <dbReference type="NCBI Taxonomy" id="714518"/>
    <lineage>
        <taxon>Eukaryota</taxon>
        <taxon>Viridiplantae</taxon>
        <taxon>Streptophyta</taxon>
        <taxon>Embryophyta</taxon>
        <taxon>Tracheophyta</taxon>
        <taxon>Spermatophyta</taxon>
        <taxon>Magnoliopsida</taxon>
        <taxon>eudicotyledons</taxon>
        <taxon>Gunneridae</taxon>
        <taxon>Pentapetalae</taxon>
        <taxon>rosids</taxon>
        <taxon>fabids</taxon>
        <taxon>Rosales</taxon>
        <taxon>Rhamnaceae</taxon>
        <taxon>Paliureae</taxon>
        <taxon>Ziziphus</taxon>
    </lineage>
</organism>
<reference evidence="2" key="1">
    <citation type="journal article" date="2021" name="Front. Plant Sci.">
        <title>Chromosome-Scale Genome Assembly for Chinese Sour Jujube and Insights Into Its Genome Evolution and Domestication Signature.</title>
        <authorList>
            <person name="Shen L.-Y."/>
            <person name="Luo H."/>
            <person name="Wang X.-L."/>
            <person name="Wang X.-M."/>
            <person name="Qiu X.-J."/>
            <person name="Liu H."/>
            <person name="Zhou S.-S."/>
            <person name="Jia K.-H."/>
            <person name="Nie S."/>
            <person name="Bao Y.-T."/>
            <person name="Zhang R.-G."/>
            <person name="Yun Q.-Z."/>
            <person name="Chai Y.-H."/>
            <person name="Lu J.-Y."/>
            <person name="Li Y."/>
            <person name="Zhao S.-W."/>
            <person name="Mao J.-F."/>
            <person name="Jia S.-G."/>
            <person name="Mao Y.-M."/>
        </authorList>
    </citation>
    <scope>NUCLEOTIDE SEQUENCE</scope>
    <source>
        <strain evidence="2">AT0</strain>
        <tissue evidence="2">Leaf</tissue>
    </source>
</reference>
<dbReference type="PANTHER" id="PTHR34452:SF1">
    <property type="entry name" value="SPORULATION-SPECIFIC PROTEIN"/>
    <property type="match status" value="1"/>
</dbReference>